<accession>R7WP76</accession>
<sequence>MNRNGKKVSTVTPVVLACGDAPLPLPLASVSTTSAPAGPESDLVDEALSKLQVVEDPRLIVVGDDADLAAVLTRMLRTDRLHVELAYVTEHPTAATAAYRLATGAKAAQDALGGSAHALPLIRDDAGIALVGEATYVGEPNARLVGEMYVDDDLLFSGETTKIRVHPTPEMPGLRAATDRSRRWLPRKWIPGRAAQLGSTAANLVRDGVPHPRPLTRSTFYRDQREFLLVR</sequence>
<dbReference type="PROSITE" id="PS51257">
    <property type="entry name" value="PROKAR_LIPOPROTEIN"/>
    <property type="match status" value="1"/>
</dbReference>
<reference evidence="1 2" key="1">
    <citation type="journal article" date="2013" name="Genome Announc.">
        <title>Draft Genome Sequence of Rhodococcus rhodnii Strain LMG5362, a Symbiont of Rhodnius prolixus (Hemiptera, Reduviidae, Triatominae), the Principle Vector of Trypanosoma cruzi.</title>
        <authorList>
            <person name="Pachebat J.A."/>
            <person name="van Keulen G."/>
            <person name="Whitten M.M."/>
            <person name="Girdwood S."/>
            <person name="Del Sol R."/>
            <person name="Dyson P.J."/>
            <person name="Facey P.D."/>
        </authorList>
    </citation>
    <scope>NUCLEOTIDE SEQUENCE [LARGE SCALE GENOMIC DNA]</scope>
    <source>
        <strain evidence="1 2">LMG 5362</strain>
    </source>
</reference>
<organism evidence="1 2">
    <name type="scientific">Rhodococcus rhodnii LMG 5362</name>
    <dbReference type="NCBI Taxonomy" id="1273125"/>
    <lineage>
        <taxon>Bacteria</taxon>
        <taxon>Bacillati</taxon>
        <taxon>Actinomycetota</taxon>
        <taxon>Actinomycetes</taxon>
        <taxon>Mycobacteriales</taxon>
        <taxon>Nocardiaceae</taxon>
        <taxon>Rhodococcus</taxon>
    </lineage>
</organism>
<evidence type="ECO:0000313" key="2">
    <source>
        <dbReference type="Proteomes" id="UP000013525"/>
    </source>
</evidence>
<dbReference type="EMBL" id="APMY01000052">
    <property type="protein sequence ID" value="EOM77121.1"/>
    <property type="molecule type" value="Genomic_DNA"/>
</dbReference>
<proteinExistence type="predicted"/>
<name>R7WP76_9NOCA</name>
<protein>
    <submittedName>
        <fullName evidence="1">Uncharacterized protein</fullName>
    </submittedName>
</protein>
<dbReference type="AlphaFoldDB" id="R7WP76"/>
<dbReference type="eggNOG" id="COG1597">
    <property type="taxonomic scope" value="Bacteria"/>
</dbReference>
<evidence type="ECO:0000313" key="1">
    <source>
        <dbReference type="EMBL" id="EOM77121.1"/>
    </source>
</evidence>
<dbReference type="PATRIC" id="fig|1273125.3.peg.1438"/>
<dbReference type="Proteomes" id="UP000013525">
    <property type="component" value="Unassembled WGS sequence"/>
</dbReference>
<gene>
    <name evidence="1" type="ORF">Rrhod_1491</name>
</gene>
<keyword evidence="2" id="KW-1185">Reference proteome</keyword>
<comment type="caution">
    <text evidence="1">The sequence shown here is derived from an EMBL/GenBank/DDBJ whole genome shotgun (WGS) entry which is preliminary data.</text>
</comment>